<reference evidence="10 11" key="1">
    <citation type="journal article" date="2019" name="Syst. Appl. Microbiol.">
        <title>Oenococcus sicerae sp. nov., isolated from French cider.</title>
        <authorList>
            <person name="Cousin F.J."/>
            <person name="Le Guellec R."/>
            <person name="Chagnot C."/>
            <person name="Goux D."/>
            <person name="Dalmasso M."/>
            <person name="Laplace J.M."/>
            <person name="Cretenet M."/>
        </authorList>
    </citation>
    <scope>NUCLEOTIDE SEQUENCE [LARGE SCALE GENOMIC DNA]</scope>
    <source>
        <strain evidence="10 11">UCMA 15228</strain>
    </source>
</reference>
<dbReference type="PANTHER" id="PTHR12561:SF3">
    <property type="entry name" value="LIPOYLTRANSFERASE 1, MITOCHONDRIAL"/>
    <property type="match status" value="1"/>
</dbReference>
<feature type="domain" description="BPL/LPL catalytic" evidence="8">
    <location>
        <begin position="26"/>
        <end position="205"/>
    </location>
</feature>
<comment type="pathway">
    <text evidence="2">Protein modification; protein lipoylation via exogenous pathway; protein N(6)-(lipoyl)lysine from lipoate: step 1/2.</text>
</comment>
<dbReference type="GO" id="GO:0017118">
    <property type="term" value="F:lipoyltransferase activity"/>
    <property type="evidence" value="ECO:0007669"/>
    <property type="project" value="TreeGrafter"/>
</dbReference>
<keyword evidence="5" id="KW-0547">Nucleotide-binding</keyword>
<dbReference type="InterPro" id="IPR045864">
    <property type="entry name" value="aa-tRNA-synth_II/BPL/LPL"/>
</dbReference>
<evidence type="ECO:0000256" key="5">
    <source>
        <dbReference type="ARBA" id="ARBA00022741"/>
    </source>
</evidence>
<keyword evidence="4 9" id="KW-0436">Ligase</keyword>
<comment type="catalytic activity">
    <reaction evidence="7">
        <text>L-lysyl-[lipoyl-carrier protein] + (R)-lipoate + ATP = N(6)-[(R)-lipoyl]-L-lysyl-[lipoyl-carrier protein] + AMP + diphosphate + H(+)</text>
        <dbReference type="Rhea" id="RHEA:49288"/>
        <dbReference type="Rhea" id="RHEA-COMP:10500"/>
        <dbReference type="Rhea" id="RHEA-COMP:10502"/>
        <dbReference type="ChEBI" id="CHEBI:15378"/>
        <dbReference type="ChEBI" id="CHEBI:29969"/>
        <dbReference type="ChEBI" id="CHEBI:30616"/>
        <dbReference type="ChEBI" id="CHEBI:33019"/>
        <dbReference type="ChEBI" id="CHEBI:83088"/>
        <dbReference type="ChEBI" id="CHEBI:83099"/>
        <dbReference type="ChEBI" id="CHEBI:456215"/>
        <dbReference type="EC" id="6.3.1.20"/>
    </reaction>
</comment>
<dbReference type="NCBIfam" id="TIGR00545">
    <property type="entry name" value="lipoyltrans"/>
    <property type="match status" value="1"/>
</dbReference>
<evidence type="ECO:0000313" key="10">
    <source>
        <dbReference type="EMBL" id="QAS69865.1"/>
    </source>
</evidence>
<dbReference type="CDD" id="cd16443">
    <property type="entry name" value="LplA"/>
    <property type="match status" value="1"/>
</dbReference>
<keyword evidence="6" id="KW-0067">ATP-binding</keyword>
<dbReference type="EC" id="6.3.1.20" evidence="3"/>
<dbReference type="GO" id="GO:0005524">
    <property type="term" value="F:ATP binding"/>
    <property type="evidence" value="ECO:0007669"/>
    <property type="project" value="UniProtKB-KW"/>
</dbReference>
<comment type="pathway">
    <text evidence="1">Protein modification; protein lipoylation via exogenous pathway; protein N(6)-(lipoyl)lysine from lipoate: step 2/2.</text>
</comment>
<dbReference type="RefSeq" id="WP_128686339.1">
    <property type="nucleotide sequence ID" value="NZ_CP029684.2"/>
</dbReference>
<dbReference type="Proteomes" id="UP000286907">
    <property type="component" value="Chromosome"/>
</dbReference>
<evidence type="ECO:0000259" key="8">
    <source>
        <dbReference type="PROSITE" id="PS51733"/>
    </source>
</evidence>
<dbReference type="Pfam" id="PF21948">
    <property type="entry name" value="LplA-B_cat"/>
    <property type="match status" value="1"/>
</dbReference>
<dbReference type="SUPFAM" id="SSF82649">
    <property type="entry name" value="SufE/NifU"/>
    <property type="match status" value="1"/>
</dbReference>
<keyword evidence="11" id="KW-1185">Reference proteome</keyword>
<sequence length="344" mass="39098">MQFIKYFGNDAYTNIAMDTWLLYHLKAKEPVFSLWQNKNAVIVGRNQNTFAEVNQDYIDQHDIQVVRRVSGGGAVYHDLGNICFTFFVPVPTSSEVDFRKFVQPMYDTLREVGIDAEITGRNDLTVDGKKVSGNAQRYAGGYLMHHGTLLWNSNVDTMVRSLNVADEKFISKAATSVRSRVGNIKDYAPSGLTLERFLAALQYYLSDEGKDQEYVLTDEQKKAILKLRNDRFATWNWNYGHSPKFDFNNHRKFAGGAIDVHADVAQGLIQNIDFTGDFLGVRDWREMKDQLIGQPFNANTIYDVLQKNAGGQYFGSIDNRDLADMFSTESEENIGGTKWQTSQK</sequence>
<evidence type="ECO:0000256" key="4">
    <source>
        <dbReference type="ARBA" id="ARBA00022598"/>
    </source>
</evidence>
<evidence type="ECO:0000313" key="11">
    <source>
        <dbReference type="Proteomes" id="UP000286907"/>
    </source>
</evidence>
<dbReference type="Gene3D" id="3.30.930.10">
    <property type="entry name" value="Bira Bifunctional Protein, Domain 2"/>
    <property type="match status" value="1"/>
</dbReference>
<evidence type="ECO:0000313" key="9">
    <source>
        <dbReference type="EMBL" id="MDN6900289.1"/>
    </source>
</evidence>
<organism evidence="9 12">
    <name type="scientific">Oenococcus sicerae</name>
    <dbReference type="NCBI Taxonomy" id="2203724"/>
    <lineage>
        <taxon>Bacteria</taxon>
        <taxon>Bacillati</taxon>
        <taxon>Bacillota</taxon>
        <taxon>Bacilli</taxon>
        <taxon>Lactobacillales</taxon>
        <taxon>Lactobacillaceae</taxon>
        <taxon>Oenococcus</taxon>
    </lineage>
</organism>
<dbReference type="Pfam" id="PF10437">
    <property type="entry name" value="Lip_prot_lig_C"/>
    <property type="match status" value="1"/>
</dbReference>
<protein>
    <recommendedName>
        <fullName evidence="3">lipoate--protein ligase</fullName>
        <ecNumber evidence="3">6.3.1.20</ecNumber>
    </recommendedName>
</protein>
<gene>
    <name evidence="10" type="ORF">DLJ48_04675</name>
    <name evidence="9" type="ORF">EVC35_04610</name>
</gene>
<dbReference type="EMBL" id="SDWY01000002">
    <property type="protein sequence ID" value="MDN6900289.1"/>
    <property type="molecule type" value="Genomic_DNA"/>
</dbReference>
<dbReference type="GO" id="GO:0009249">
    <property type="term" value="P:protein lipoylation"/>
    <property type="evidence" value="ECO:0007669"/>
    <property type="project" value="InterPro"/>
</dbReference>
<name>A0AAJ1VNJ9_9LACO</name>
<dbReference type="GO" id="GO:0016979">
    <property type="term" value="F:lipoate-protein ligase activity"/>
    <property type="evidence" value="ECO:0007669"/>
    <property type="project" value="UniProtKB-EC"/>
</dbReference>
<dbReference type="AlphaFoldDB" id="A0AAJ1VNJ9"/>
<dbReference type="PROSITE" id="PS51733">
    <property type="entry name" value="BPL_LPL_CATALYTIC"/>
    <property type="match status" value="1"/>
</dbReference>
<reference evidence="10" key="3">
    <citation type="submission" date="2020-01" db="EMBL/GenBank/DDBJ databases">
        <authorList>
            <person name="Cousin F.J."/>
            <person name="Le Guellec R."/>
            <person name="Cretenet M."/>
        </authorList>
    </citation>
    <scope>NUCLEOTIDE SEQUENCE</scope>
    <source>
        <strain evidence="10">UCMA 15228</strain>
    </source>
</reference>
<evidence type="ECO:0000256" key="1">
    <source>
        <dbReference type="ARBA" id="ARBA00005085"/>
    </source>
</evidence>
<dbReference type="EMBL" id="CP029684">
    <property type="protein sequence ID" value="QAS69865.1"/>
    <property type="molecule type" value="Genomic_DNA"/>
</dbReference>
<dbReference type="Proteomes" id="UP001167919">
    <property type="component" value="Unassembled WGS sequence"/>
</dbReference>
<dbReference type="SUPFAM" id="SSF55681">
    <property type="entry name" value="Class II aaRS and biotin synthetases"/>
    <property type="match status" value="1"/>
</dbReference>
<dbReference type="GO" id="GO:0005737">
    <property type="term" value="C:cytoplasm"/>
    <property type="evidence" value="ECO:0007669"/>
    <property type="project" value="TreeGrafter"/>
</dbReference>
<evidence type="ECO:0000313" key="12">
    <source>
        <dbReference type="Proteomes" id="UP001167919"/>
    </source>
</evidence>
<evidence type="ECO:0000256" key="6">
    <source>
        <dbReference type="ARBA" id="ARBA00022840"/>
    </source>
</evidence>
<evidence type="ECO:0000256" key="7">
    <source>
        <dbReference type="ARBA" id="ARBA00048037"/>
    </source>
</evidence>
<dbReference type="InterPro" id="IPR004562">
    <property type="entry name" value="LipoylTrfase_LipoateP_Ligase"/>
</dbReference>
<evidence type="ECO:0000256" key="3">
    <source>
        <dbReference type="ARBA" id="ARBA00012367"/>
    </source>
</evidence>
<dbReference type="PANTHER" id="PTHR12561">
    <property type="entry name" value="LIPOATE-PROTEIN LIGASE"/>
    <property type="match status" value="1"/>
</dbReference>
<reference evidence="9" key="2">
    <citation type="submission" date="2019-01" db="EMBL/GenBank/DDBJ databases">
        <title>Oenococcus sicerae UCMA17102.</title>
        <authorList>
            <person name="Cousin F.J."/>
            <person name="Le Guellec R."/>
            <person name="Cretenet M."/>
        </authorList>
    </citation>
    <scope>NUCLEOTIDE SEQUENCE</scope>
    <source>
        <strain evidence="9">UCMA17102</strain>
    </source>
</reference>
<dbReference type="InterPro" id="IPR004143">
    <property type="entry name" value="BPL_LPL_catalytic"/>
</dbReference>
<evidence type="ECO:0000256" key="2">
    <source>
        <dbReference type="ARBA" id="ARBA00005124"/>
    </source>
</evidence>
<proteinExistence type="predicted"/>
<dbReference type="InterPro" id="IPR019491">
    <property type="entry name" value="Lipoate_protein_ligase_C"/>
</dbReference>
<dbReference type="Gene3D" id="3.30.390.50">
    <property type="entry name" value="CO dehydrogenase flavoprotein, C-terminal domain"/>
    <property type="match status" value="1"/>
</dbReference>
<accession>A0AAJ1VNJ9</accession>